<reference evidence="1" key="1">
    <citation type="submission" date="2023-07" db="EMBL/GenBank/DDBJ databases">
        <title>Fictibacillus sp. isolated from freshwater pond.</title>
        <authorList>
            <person name="Kirdat K."/>
            <person name="Bhat A."/>
            <person name="Mourya A."/>
            <person name="Yadav A."/>
        </authorList>
    </citation>
    <scope>NUCLEOTIDE SEQUENCE</scope>
    <source>
        <strain evidence="1">NE201</strain>
    </source>
</reference>
<dbReference type="Proteomes" id="UP001172721">
    <property type="component" value="Unassembled WGS sequence"/>
</dbReference>
<evidence type="ECO:0000313" key="1">
    <source>
        <dbReference type="EMBL" id="MDN4525956.1"/>
    </source>
</evidence>
<dbReference type="PIRSF" id="PIRSF003109">
    <property type="entry name" value="McrC"/>
    <property type="match status" value="1"/>
</dbReference>
<gene>
    <name evidence="1" type="ORF">QYB97_15835</name>
</gene>
<proteinExistence type="predicted"/>
<dbReference type="EMBL" id="JAUHTR010000008">
    <property type="protein sequence ID" value="MDN4525956.1"/>
    <property type="molecule type" value="Genomic_DNA"/>
</dbReference>
<organism evidence="1 2">
    <name type="scientific">Fictibacillus fluitans</name>
    <dbReference type="NCBI Taxonomy" id="3058422"/>
    <lineage>
        <taxon>Bacteria</taxon>
        <taxon>Bacillati</taxon>
        <taxon>Bacillota</taxon>
        <taxon>Bacilli</taxon>
        <taxon>Bacillales</taxon>
        <taxon>Fictibacillaceae</taxon>
        <taxon>Fictibacillus</taxon>
    </lineage>
</organism>
<dbReference type="GO" id="GO:0004519">
    <property type="term" value="F:endonuclease activity"/>
    <property type="evidence" value="ECO:0007669"/>
    <property type="project" value="UniProtKB-KW"/>
</dbReference>
<keyword evidence="1" id="KW-0378">Hydrolase</keyword>
<dbReference type="Pfam" id="PF10117">
    <property type="entry name" value="McrBC"/>
    <property type="match status" value="1"/>
</dbReference>
<sequence>MNSLPDSSKIPIKNVYYMLCYAWGHLSEKGLRDVWNKDDSDINNLLTRILLNKLNILIKKGYYREYQQNEDEASLLRGKIRFKESITSGTMIRGKMYFEYEELSHDIPHNQIIKTVLYSLGKSNKLNKELKWKVVKILPYFEGIKQIKLNIAVFNNIKIHRNNHHYGFIIDICQFLFESLLIHENGNRGKFADFDQNPKAMAYLFEEFVRSFYKNELEGYKVSRENIYWDALGDNLEMLPLMQTDISLENKTEKIIMDTKYYQSALATNRGGSEKLISNNLYQMYAYLNNYKNAKEQNLRGILVYPKVDRTLNLSYSIGGFRVKIFTVDLNAEWRSIHTRLLGFIEETLQ</sequence>
<dbReference type="InterPro" id="IPR014407">
    <property type="entry name" value="McrC_bac"/>
</dbReference>
<dbReference type="InterPro" id="IPR019292">
    <property type="entry name" value="McrC"/>
</dbReference>
<dbReference type="PANTHER" id="PTHR38733:SF1">
    <property type="entry name" value="TYPE IV METHYL-DIRECTED RESTRICTION ENZYME ECOKMCRBC"/>
    <property type="match status" value="1"/>
</dbReference>
<keyword evidence="1" id="KW-0540">Nuclease</keyword>
<dbReference type="RefSeq" id="WP_301166975.1">
    <property type="nucleotide sequence ID" value="NZ_JAUHTR010000008.1"/>
</dbReference>
<keyword evidence="1" id="KW-0255">Endonuclease</keyword>
<name>A0ABT8HYU5_9BACL</name>
<dbReference type="PANTHER" id="PTHR38733">
    <property type="entry name" value="PROTEIN MCRC"/>
    <property type="match status" value="1"/>
</dbReference>
<accession>A0ABT8HYU5</accession>
<keyword evidence="2" id="KW-1185">Reference proteome</keyword>
<evidence type="ECO:0000313" key="2">
    <source>
        <dbReference type="Proteomes" id="UP001172721"/>
    </source>
</evidence>
<comment type="caution">
    <text evidence="1">The sequence shown here is derived from an EMBL/GenBank/DDBJ whole genome shotgun (WGS) entry which is preliminary data.</text>
</comment>
<protein>
    <submittedName>
        <fullName evidence="1">Restriction endonuclease</fullName>
    </submittedName>
</protein>